<reference evidence="1 2" key="1">
    <citation type="submission" date="2018-02" db="EMBL/GenBank/DDBJ databases">
        <title>Genomic Encyclopedia of Archaeal and Bacterial Type Strains, Phase II (KMG-II): from individual species to whole genera.</title>
        <authorList>
            <person name="Goeker M."/>
        </authorList>
    </citation>
    <scope>NUCLEOTIDE SEQUENCE [LARGE SCALE GENOMIC DNA]</scope>
    <source>
        <strain evidence="1 2">DSM 22857</strain>
    </source>
</reference>
<dbReference type="AlphaFoldDB" id="A0A2S6IHR0"/>
<protein>
    <submittedName>
        <fullName evidence="1">Uncharacterized protein</fullName>
    </submittedName>
</protein>
<evidence type="ECO:0000313" key="2">
    <source>
        <dbReference type="Proteomes" id="UP000239485"/>
    </source>
</evidence>
<dbReference type="EMBL" id="PTJD01000009">
    <property type="protein sequence ID" value="PPK93725.1"/>
    <property type="molecule type" value="Genomic_DNA"/>
</dbReference>
<accession>A0A2S6IHR0</accession>
<evidence type="ECO:0000313" key="1">
    <source>
        <dbReference type="EMBL" id="PPK93725.1"/>
    </source>
</evidence>
<keyword evidence="2" id="KW-1185">Reference proteome</keyword>
<organism evidence="1 2">
    <name type="scientific">Kineococcus xinjiangensis</name>
    <dbReference type="NCBI Taxonomy" id="512762"/>
    <lineage>
        <taxon>Bacteria</taxon>
        <taxon>Bacillati</taxon>
        <taxon>Actinomycetota</taxon>
        <taxon>Actinomycetes</taxon>
        <taxon>Kineosporiales</taxon>
        <taxon>Kineosporiaceae</taxon>
        <taxon>Kineococcus</taxon>
    </lineage>
</organism>
<dbReference type="RefSeq" id="WP_104433258.1">
    <property type="nucleotide sequence ID" value="NZ_PTJD01000009.1"/>
</dbReference>
<name>A0A2S6IHR0_9ACTN</name>
<dbReference type="Proteomes" id="UP000239485">
    <property type="component" value="Unassembled WGS sequence"/>
</dbReference>
<proteinExistence type="predicted"/>
<comment type="caution">
    <text evidence="1">The sequence shown here is derived from an EMBL/GenBank/DDBJ whole genome shotgun (WGS) entry which is preliminary data.</text>
</comment>
<sequence>MSSSGFKHPLLRDLIGFMGYPYCDEDILDPREAFECGLAAVQDLPACLEQWHEVKRNAQSEEEHAAFCLRLGLQWVESPEGLSHRRWVEWAESRLEEAISNPRTMLPRNSQTFYPHLKRSGEFHDETAEKLLIQELMERHEEKVARWLERPDSGLRLHLTGDVGWRIGDALEHDARGEEVIRRIPTSRGVVVLKRTDAWGNPDLHALAAYPVAPEEPEGAETHRTRWPQLEQVFGGYFGRDGARWQYPWGVQRALLMDESQAFLSLVRAQLDELLQLPDGSFQTALISLGCYVEPPHVRQWVERIRWRMDTFDWQ</sequence>
<dbReference type="OrthoDB" id="9896594at2"/>
<gene>
    <name evidence="1" type="ORF">CLV92_1091</name>
</gene>